<reference evidence="3" key="1">
    <citation type="submission" date="2011-06" db="EMBL/GenBank/DDBJ databases">
        <title>The complete genome of chromosome of Runella slithyformis DSM 19594.</title>
        <authorList>
            <consortium name="US DOE Joint Genome Institute (JGI-PGF)"/>
            <person name="Lucas S."/>
            <person name="Han J."/>
            <person name="Lapidus A."/>
            <person name="Bruce D."/>
            <person name="Goodwin L."/>
            <person name="Pitluck S."/>
            <person name="Peters L."/>
            <person name="Kyrpides N."/>
            <person name="Mavromatis K."/>
            <person name="Ivanova N."/>
            <person name="Ovchinnikova G."/>
            <person name="Zhang X."/>
            <person name="Misra M."/>
            <person name="Detter J.C."/>
            <person name="Tapia R."/>
            <person name="Han C."/>
            <person name="Land M."/>
            <person name="Hauser L."/>
            <person name="Markowitz V."/>
            <person name="Cheng J.-F."/>
            <person name="Hugenholtz P."/>
            <person name="Woyke T."/>
            <person name="Wu D."/>
            <person name="Tindall B."/>
            <person name="Faehrich R."/>
            <person name="Brambilla E."/>
            <person name="Klenk H.-P."/>
            <person name="Eisen J.A."/>
        </authorList>
    </citation>
    <scope>NUCLEOTIDE SEQUENCE [LARGE SCALE GENOMIC DNA]</scope>
    <source>
        <strain evidence="3">ATCC 29530 / DSM 19594 / LMG 11500 / NCIMB 11436 / LSU 4</strain>
    </source>
</reference>
<evidence type="ECO:0000313" key="3">
    <source>
        <dbReference type="Proteomes" id="UP000000493"/>
    </source>
</evidence>
<reference evidence="2 3" key="2">
    <citation type="journal article" date="2012" name="Stand. Genomic Sci.">
        <title>Complete genome sequence of the aquatic bacterium Runella slithyformis type strain (LSU 4(T)).</title>
        <authorList>
            <person name="Copeland A."/>
            <person name="Zhang X."/>
            <person name="Misra M."/>
            <person name="Lapidus A."/>
            <person name="Nolan M."/>
            <person name="Lucas S."/>
            <person name="Deshpande S."/>
            <person name="Cheng J.F."/>
            <person name="Tapia R."/>
            <person name="Goodwin L.A."/>
            <person name="Pitluck S."/>
            <person name="Liolios K."/>
            <person name="Pagani I."/>
            <person name="Ivanova N."/>
            <person name="Mikhailova N."/>
            <person name="Pati A."/>
            <person name="Chen A."/>
            <person name="Palaniappan K."/>
            <person name="Land M."/>
            <person name="Hauser L."/>
            <person name="Pan C."/>
            <person name="Jeffries C.D."/>
            <person name="Detter J.C."/>
            <person name="Brambilla E.M."/>
            <person name="Rohde M."/>
            <person name="Djao O.D."/>
            <person name="Goker M."/>
            <person name="Sikorski J."/>
            <person name="Tindall B.J."/>
            <person name="Woyke T."/>
            <person name="Bristow J."/>
            <person name="Eisen J.A."/>
            <person name="Markowitz V."/>
            <person name="Hugenholtz P."/>
            <person name="Kyrpides N.C."/>
            <person name="Klenk H.P."/>
            <person name="Mavromatis K."/>
        </authorList>
    </citation>
    <scope>NUCLEOTIDE SEQUENCE [LARGE SCALE GENOMIC DNA]</scope>
    <source>
        <strain evidence="3">ATCC 29530 / DSM 19594 / LMG 11500 / NCIMB 11436 / LSU 4</strain>
    </source>
</reference>
<evidence type="ECO:0000313" key="2">
    <source>
        <dbReference type="EMBL" id="AEI51108.1"/>
    </source>
</evidence>
<dbReference type="AlphaFoldDB" id="A0A7U4E7X9"/>
<gene>
    <name evidence="2" type="ordered locus">Runsl_4793</name>
</gene>
<dbReference type="Gene3D" id="3.40.630.30">
    <property type="match status" value="1"/>
</dbReference>
<dbReference type="Proteomes" id="UP000000493">
    <property type="component" value="Chromosome"/>
</dbReference>
<feature type="domain" description="N-acetyltransferase" evidence="1">
    <location>
        <begin position="2"/>
        <end position="162"/>
    </location>
</feature>
<sequence>MLTIRAAQQSDQEAVWAIIEPVIRAGDTYMYSPDTSKEKMLALWFDAEKYTYVAEKEGRLAGTFFLKANQPDLGSHVVNAGYMVHPAYRGRGIAEQLCRFSLEEARRLGFKAMQFNCVISTNTVAVRLWQKCGFDIVGTLPKAFQHKELGFTDAYVMYQWLE</sequence>
<organism evidence="2 3">
    <name type="scientific">Runella slithyformis (strain ATCC 29530 / DSM 19594 / LMG 11500 / NCIMB 11436 / LSU 4)</name>
    <dbReference type="NCBI Taxonomy" id="761193"/>
    <lineage>
        <taxon>Bacteria</taxon>
        <taxon>Pseudomonadati</taxon>
        <taxon>Bacteroidota</taxon>
        <taxon>Cytophagia</taxon>
        <taxon>Cytophagales</taxon>
        <taxon>Spirosomataceae</taxon>
        <taxon>Runella</taxon>
    </lineage>
</organism>
<dbReference type="EMBL" id="CP002859">
    <property type="protein sequence ID" value="AEI51108.1"/>
    <property type="molecule type" value="Genomic_DNA"/>
</dbReference>
<dbReference type="RefSeq" id="WP_013930397.1">
    <property type="nucleotide sequence ID" value="NC_015703.1"/>
</dbReference>
<dbReference type="PROSITE" id="PS51186">
    <property type="entry name" value="GNAT"/>
    <property type="match status" value="1"/>
</dbReference>
<dbReference type="KEGG" id="rsi:Runsl_4793"/>
<name>A0A7U4E7X9_RUNSL</name>
<protein>
    <submittedName>
        <fullName evidence="2">GCN5-related N-acetyltransferase</fullName>
    </submittedName>
</protein>
<dbReference type="PANTHER" id="PTHR43138:SF1">
    <property type="entry name" value="N-ACETYLTRANSFERASE ACA1"/>
    <property type="match status" value="1"/>
</dbReference>
<dbReference type="InterPro" id="IPR052742">
    <property type="entry name" value="Mito_N-acetyltransferase"/>
</dbReference>
<dbReference type="InterPro" id="IPR016181">
    <property type="entry name" value="Acyl_CoA_acyltransferase"/>
</dbReference>
<keyword evidence="3" id="KW-1185">Reference proteome</keyword>
<dbReference type="PANTHER" id="PTHR43138">
    <property type="entry name" value="ACETYLTRANSFERASE, GNAT FAMILY"/>
    <property type="match status" value="1"/>
</dbReference>
<dbReference type="CDD" id="cd04301">
    <property type="entry name" value="NAT_SF"/>
    <property type="match status" value="1"/>
</dbReference>
<dbReference type="SUPFAM" id="SSF55729">
    <property type="entry name" value="Acyl-CoA N-acyltransferases (Nat)"/>
    <property type="match status" value="1"/>
</dbReference>
<dbReference type="GO" id="GO:0016747">
    <property type="term" value="F:acyltransferase activity, transferring groups other than amino-acyl groups"/>
    <property type="evidence" value="ECO:0007669"/>
    <property type="project" value="InterPro"/>
</dbReference>
<accession>A0A7U4E7X9</accession>
<dbReference type="InterPro" id="IPR000182">
    <property type="entry name" value="GNAT_dom"/>
</dbReference>
<dbReference type="Pfam" id="PF00583">
    <property type="entry name" value="Acetyltransf_1"/>
    <property type="match status" value="1"/>
</dbReference>
<proteinExistence type="predicted"/>
<evidence type="ECO:0000259" key="1">
    <source>
        <dbReference type="PROSITE" id="PS51186"/>
    </source>
</evidence>